<keyword evidence="1" id="KW-1133">Transmembrane helix</keyword>
<gene>
    <name evidence="2" type="ORF">CALCODRAFT_505727</name>
</gene>
<dbReference type="InParanoid" id="A0A165JQ95"/>
<dbReference type="EMBL" id="KV423918">
    <property type="protein sequence ID" value="KZT62135.1"/>
    <property type="molecule type" value="Genomic_DNA"/>
</dbReference>
<keyword evidence="1" id="KW-0812">Transmembrane</keyword>
<accession>A0A165JQ95</accession>
<dbReference type="InterPro" id="IPR029058">
    <property type="entry name" value="AB_hydrolase_fold"/>
</dbReference>
<dbReference type="PANTHER" id="PTHR37471">
    <property type="entry name" value="UNNAMED PRODUCT"/>
    <property type="match status" value="1"/>
</dbReference>
<protein>
    <recommendedName>
        <fullName evidence="4">Alpha/beta-hydrolase</fullName>
    </recommendedName>
</protein>
<organism evidence="2 3">
    <name type="scientific">Calocera cornea HHB12733</name>
    <dbReference type="NCBI Taxonomy" id="1353952"/>
    <lineage>
        <taxon>Eukaryota</taxon>
        <taxon>Fungi</taxon>
        <taxon>Dikarya</taxon>
        <taxon>Basidiomycota</taxon>
        <taxon>Agaricomycotina</taxon>
        <taxon>Dacrymycetes</taxon>
        <taxon>Dacrymycetales</taxon>
        <taxon>Dacrymycetaceae</taxon>
        <taxon>Calocera</taxon>
    </lineage>
</organism>
<evidence type="ECO:0000256" key="1">
    <source>
        <dbReference type="SAM" id="Phobius"/>
    </source>
</evidence>
<evidence type="ECO:0000313" key="3">
    <source>
        <dbReference type="Proteomes" id="UP000076842"/>
    </source>
</evidence>
<evidence type="ECO:0008006" key="4">
    <source>
        <dbReference type="Google" id="ProtNLM"/>
    </source>
</evidence>
<dbReference type="Gene3D" id="3.40.50.1820">
    <property type="entry name" value="alpha/beta hydrolase"/>
    <property type="match status" value="1"/>
</dbReference>
<name>A0A165JQ95_9BASI</name>
<dbReference type="PANTHER" id="PTHR37471:SF1">
    <property type="entry name" value="AB HYDROLASE-1 DOMAIN-CONTAINING PROTEIN"/>
    <property type="match status" value="1"/>
</dbReference>
<keyword evidence="1" id="KW-0472">Membrane</keyword>
<keyword evidence="3" id="KW-1185">Reference proteome</keyword>
<dbReference type="OrthoDB" id="6431331at2759"/>
<dbReference type="SUPFAM" id="SSF53474">
    <property type="entry name" value="alpha/beta-Hydrolases"/>
    <property type="match status" value="1"/>
</dbReference>
<reference evidence="2 3" key="1">
    <citation type="journal article" date="2016" name="Mol. Biol. Evol.">
        <title>Comparative Genomics of Early-Diverging Mushroom-Forming Fungi Provides Insights into the Origins of Lignocellulose Decay Capabilities.</title>
        <authorList>
            <person name="Nagy L.G."/>
            <person name="Riley R."/>
            <person name="Tritt A."/>
            <person name="Adam C."/>
            <person name="Daum C."/>
            <person name="Floudas D."/>
            <person name="Sun H."/>
            <person name="Yadav J.S."/>
            <person name="Pangilinan J."/>
            <person name="Larsson K.H."/>
            <person name="Matsuura K."/>
            <person name="Barry K."/>
            <person name="Labutti K."/>
            <person name="Kuo R."/>
            <person name="Ohm R.A."/>
            <person name="Bhattacharya S.S."/>
            <person name="Shirouzu T."/>
            <person name="Yoshinaga Y."/>
            <person name="Martin F.M."/>
            <person name="Grigoriev I.V."/>
            <person name="Hibbett D.S."/>
        </authorList>
    </citation>
    <scope>NUCLEOTIDE SEQUENCE [LARGE SCALE GENOMIC DNA]</scope>
    <source>
        <strain evidence="2 3">HHB12733</strain>
    </source>
</reference>
<evidence type="ECO:0000313" key="2">
    <source>
        <dbReference type="EMBL" id="KZT62135.1"/>
    </source>
</evidence>
<dbReference type="Proteomes" id="UP000076842">
    <property type="component" value="Unassembled WGS sequence"/>
</dbReference>
<dbReference type="AlphaFoldDB" id="A0A165JQ95"/>
<dbReference type="STRING" id="1353952.A0A165JQ95"/>
<feature type="transmembrane region" description="Helical" evidence="1">
    <location>
        <begin position="24"/>
        <end position="50"/>
    </location>
</feature>
<sequence length="521" mass="58962">MSPSAPSHDPSYVAYLRPTRTAGFYIALLAVGAVWGITPLSWAYLLSALVYGLPASPLRRALLGWAVVEAVFSIYHAHLARSIQTLRPVTPDDLVTLRRIFLRVLQAGLQPAPALAQGDMARPESPMEHVERLEADDPRAVDFRNRIRTWFRKASWDTITRESMLTWLAWSCFDLPLSECLASPRRRTVLHEALELIERRSGTILPEGPMTVVPLRLTMDPVIVWGRPLGQYVVVTVLSWTVRLWYQLQHGFVVRKYGEMEFLVRIPHGWTPEQGRTDPKQAPVVLFHGLGIGLMQYKNVLHDLASELTSHPLLIPLQPHISQDILHPRHLAPPGRDETVASVKTAIEELGFAPDEEGNGGVVFLSHSNGTIAHAWMMKDHPSLLRRSCFVDPVTFCLWEGDVCYNFVYRSPTCAIELLMWYFVGAELGVANALQRHFVWSNNILWFEEICHARDPQRFMVVLGGKDAIVDTERVKLYLEAHGVRQGLLFDPEGRHGSALLRNGTGLRTVVDWIREDWKPE</sequence>
<proteinExistence type="predicted"/>